<dbReference type="CDD" id="cd03427">
    <property type="entry name" value="NUDIX_MTH1_Nudt1"/>
    <property type="match status" value="1"/>
</dbReference>
<evidence type="ECO:0000256" key="6">
    <source>
        <dbReference type="ARBA" id="ARBA00022842"/>
    </source>
</evidence>
<dbReference type="GO" id="GO:0008413">
    <property type="term" value="F:8-oxo-7,8-dihydroguanosine triphosphate pyrophosphatase activity"/>
    <property type="evidence" value="ECO:0007669"/>
    <property type="project" value="InterPro"/>
</dbReference>
<evidence type="ECO:0000313" key="23">
    <source>
        <dbReference type="EMBL" id="KAF0979234.1"/>
    </source>
</evidence>
<proteinExistence type="inferred from homology"/>
<dbReference type="GO" id="GO:0008828">
    <property type="term" value="F:dATP diphosphatase activity"/>
    <property type="evidence" value="ECO:0007669"/>
    <property type="project" value="UniProtKB-EC"/>
</dbReference>
<evidence type="ECO:0000256" key="19">
    <source>
        <dbReference type="ARBA" id="ARBA00048894"/>
    </source>
</evidence>
<dbReference type="PRINTS" id="PR01403">
    <property type="entry name" value="8OXTPHPHTASE"/>
</dbReference>
<evidence type="ECO:0000256" key="11">
    <source>
        <dbReference type="ARBA" id="ARBA00026103"/>
    </source>
</evidence>
<reference evidence="23 24" key="1">
    <citation type="journal article" date="2019" name="Sci. Rep.">
        <title>Nanopore sequencing improves the draft genome of the human pathogenic amoeba Naegleria fowleri.</title>
        <authorList>
            <person name="Liechti N."/>
            <person name="Schurch N."/>
            <person name="Bruggmann R."/>
            <person name="Wittwer M."/>
        </authorList>
    </citation>
    <scope>NUCLEOTIDE SEQUENCE [LARGE SCALE GENOMIC DNA]</scope>
    <source>
        <strain evidence="23 24">ATCC 30894</strain>
    </source>
</reference>
<evidence type="ECO:0000256" key="4">
    <source>
        <dbReference type="ARBA" id="ARBA00022723"/>
    </source>
</evidence>
<dbReference type="OrthoDB" id="408303at2759"/>
<evidence type="ECO:0000256" key="13">
    <source>
        <dbReference type="ARBA" id="ARBA00029673"/>
    </source>
</evidence>
<dbReference type="GO" id="GO:0046872">
    <property type="term" value="F:metal ion binding"/>
    <property type="evidence" value="ECO:0007669"/>
    <property type="project" value="UniProtKB-KW"/>
</dbReference>
<dbReference type="SUPFAM" id="SSF55811">
    <property type="entry name" value="Nudix"/>
    <property type="match status" value="1"/>
</dbReference>
<keyword evidence="6" id="KW-0460">Magnesium</keyword>
<comment type="catalytic activity">
    <reaction evidence="10">
        <text>2-oxo-ATP + H2O = 2-oxo-AMP + diphosphate + H(+)</text>
        <dbReference type="Rhea" id="RHEA:67392"/>
        <dbReference type="ChEBI" id="CHEBI:15377"/>
        <dbReference type="ChEBI" id="CHEBI:15378"/>
        <dbReference type="ChEBI" id="CHEBI:33019"/>
        <dbReference type="ChEBI" id="CHEBI:71395"/>
        <dbReference type="ChEBI" id="CHEBI:172878"/>
    </reaction>
    <physiologicalReaction direction="left-to-right" evidence="10">
        <dbReference type="Rhea" id="RHEA:67393"/>
    </physiologicalReaction>
</comment>
<dbReference type="Gene3D" id="3.90.79.10">
    <property type="entry name" value="Nucleoside Triphosphate Pyrophosphohydrolase"/>
    <property type="match status" value="1"/>
</dbReference>
<evidence type="ECO:0000256" key="12">
    <source>
        <dbReference type="ARBA" id="ARBA00026218"/>
    </source>
</evidence>
<evidence type="ECO:0000256" key="5">
    <source>
        <dbReference type="ARBA" id="ARBA00022801"/>
    </source>
</evidence>
<evidence type="ECO:0000256" key="21">
    <source>
        <dbReference type="ARBA" id="ARBA00053094"/>
    </source>
</evidence>
<dbReference type="GeneID" id="68108795"/>
<evidence type="ECO:0000256" key="7">
    <source>
        <dbReference type="ARBA" id="ARBA00024448"/>
    </source>
</evidence>
<sequence>MSSCFISWFALGSRGEESLNFTNVSFYQCVRNLTTFLLAGLAGVKNETTHHHIKNSQTQMTDHHTNNTYFNKEKLSQKRIKPLTLVFIQQHDKKRLLLGLKKRGFGHLKFNGFGGKVEQQDDSILHAAHRELFEECGIHAINLKKRGLIFFEFDPQFEPNVLEVHVYSTSEYSGEISESEEMQPQWFDYDSIPFEKMWVDDAFWFHLLLEGPETKFRGHFIFSDFSTIVDHRLERVHSDDELRSFVLNE</sequence>
<comment type="similarity">
    <text evidence="2">Belongs to the Nudix hydrolase family.</text>
</comment>
<gene>
    <name evidence="23" type="ORF">FDP41_001577</name>
</gene>
<dbReference type="VEuPathDB" id="AmoebaDB:NF0075290"/>
<comment type="catalytic activity">
    <reaction evidence="8">
        <text>2-oxo-dATP + H2O = 2-oxo-dAMP + diphosphate + H(+)</text>
        <dbReference type="Rhea" id="RHEA:31583"/>
        <dbReference type="ChEBI" id="CHEBI:15377"/>
        <dbReference type="ChEBI" id="CHEBI:15378"/>
        <dbReference type="ChEBI" id="CHEBI:33019"/>
        <dbReference type="ChEBI" id="CHEBI:63212"/>
        <dbReference type="ChEBI" id="CHEBI:77897"/>
        <dbReference type="EC" id="3.6.1.56"/>
    </reaction>
    <physiologicalReaction direction="left-to-right" evidence="8">
        <dbReference type="Rhea" id="RHEA:31584"/>
    </physiologicalReaction>
</comment>
<comment type="catalytic activity">
    <reaction evidence="9">
        <text>8-oxo-dGTP + H2O = 8-oxo-dGMP + diphosphate + H(+)</text>
        <dbReference type="Rhea" id="RHEA:31575"/>
        <dbReference type="ChEBI" id="CHEBI:15377"/>
        <dbReference type="ChEBI" id="CHEBI:15378"/>
        <dbReference type="ChEBI" id="CHEBI:33019"/>
        <dbReference type="ChEBI" id="CHEBI:63224"/>
        <dbReference type="ChEBI" id="CHEBI:77896"/>
    </reaction>
    <physiologicalReaction direction="left-to-right" evidence="9">
        <dbReference type="Rhea" id="RHEA:31576"/>
    </physiologicalReaction>
</comment>
<evidence type="ECO:0000256" key="16">
    <source>
        <dbReference type="ARBA" id="ARBA00031927"/>
    </source>
</evidence>
<evidence type="ECO:0000256" key="8">
    <source>
        <dbReference type="ARBA" id="ARBA00024459"/>
    </source>
</evidence>
<evidence type="ECO:0000256" key="3">
    <source>
        <dbReference type="ARBA" id="ARBA00011245"/>
    </source>
</evidence>
<comment type="subunit">
    <text evidence="3">Monomer.</text>
</comment>
<dbReference type="PANTHER" id="PTHR43758">
    <property type="entry name" value="7,8-DIHYDRO-8-OXOGUANINE TRIPHOSPHATASE"/>
    <property type="match status" value="1"/>
</dbReference>
<dbReference type="VEuPathDB" id="AmoebaDB:NfTy_053870"/>
<dbReference type="OMA" id="XNADENI"/>
<dbReference type="VEuPathDB" id="AmoebaDB:FDP41_001577"/>
<keyword evidence="5" id="KW-0378">Hydrolase</keyword>
<dbReference type="InterPro" id="IPR003563">
    <property type="entry name" value="8ODP"/>
</dbReference>
<protein>
    <recommendedName>
        <fullName evidence="12">Oxidized purine nucleoside triphosphate hydrolase</fullName>
        <ecNumber evidence="11">3.6.1.56</ecNumber>
    </recommendedName>
    <alternativeName>
        <fullName evidence="16">2-hydroxy-dATP diphosphatase</fullName>
    </alternativeName>
    <alternativeName>
        <fullName evidence="15">7,8-dihydro-8-oxoguanine triphosphatase</fullName>
    </alternativeName>
    <alternativeName>
        <fullName evidence="14">8-oxo-dGTPase</fullName>
    </alternativeName>
    <alternativeName>
        <fullName evidence="17">Methylated purine nucleoside triphosphate hydrolase</fullName>
    </alternativeName>
    <alternativeName>
        <fullName evidence="13">Nucleoside diphosphate-linked moiety X motif 1</fullName>
    </alternativeName>
</protein>
<comment type="catalytic activity">
    <reaction evidence="7">
        <text>8-oxo-dATP + H2O = 8-oxo-dAMP + diphosphate + H(+)</text>
        <dbReference type="Rhea" id="RHEA:65396"/>
        <dbReference type="ChEBI" id="CHEBI:15377"/>
        <dbReference type="ChEBI" id="CHEBI:15378"/>
        <dbReference type="ChEBI" id="CHEBI:33019"/>
        <dbReference type="ChEBI" id="CHEBI:71361"/>
        <dbReference type="ChEBI" id="CHEBI:172871"/>
    </reaction>
    <physiologicalReaction direction="left-to-right" evidence="7">
        <dbReference type="Rhea" id="RHEA:65397"/>
    </physiologicalReaction>
</comment>
<keyword evidence="24" id="KW-1185">Reference proteome</keyword>
<organism evidence="23 24">
    <name type="scientific">Naegleria fowleri</name>
    <name type="common">Brain eating amoeba</name>
    <dbReference type="NCBI Taxonomy" id="5763"/>
    <lineage>
        <taxon>Eukaryota</taxon>
        <taxon>Discoba</taxon>
        <taxon>Heterolobosea</taxon>
        <taxon>Tetramitia</taxon>
        <taxon>Eutetramitia</taxon>
        <taxon>Vahlkampfiidae</taxon>
        <taxon>Naegleria</taxon>
    </lineage>
</organism>
<evidence type="ECO:0000256" key="17">
    <source>
        <dbReference type="ARBA" id="ARBA00032071"/>
    </source>
</evidence>
<dbReference type="InterPro" id="IPR000086">
    <property type="entry name" value="NUDIX_hydrolase_dom"/>
</dbReference>
<dbReference type="GO" id="GO:0005737">
    <property type="term" value="C:cytoplasm"/>
    <property type="evidence" value="ECO:0007669"/>
    <property type="project" value="TreeGrafter"/>
</dbReference>
<dbReference type="EC" id="3.6.1.56" evidence="11"/>
<dbReference type="EMBL" id="VFQX01000027">
    <property type="protein sequence ID" value="KAF0979234.1"/>
    <property type="molecule type" value="Genomic_DNA"/>
</dbReference>
<dbReference type="RefSeq" id="XP_044563947.1">
    <property type="nucleotide sequence ID" value="XM_044704676.1"/>
</dbReference>
<comment type="cofactor">
    <cofactor evidence="1">
        <name>Mg(2+)</name>
        <dbReference type="ChEBI" id="CHEBI:18420"/>
    </cofactor>
</comment>
<dbReference type="Pfam" id="PF00293">
    <property type="entry name" value="NUDIX"/>
    <property type="match status" value="1"/>
</dbReference>
<evidence type="ECO:0000256" key="15">
    <source>
        <dbReference type="ARBA" id="ARBA00030682"/>
    </source>
</evidence>
<comment type="catalytic activity">
    <reaction evidence="19">
        <text>O(6)-methyl-dGTP + H2O = O(6)-methyl-dGMP + diphosphate + H(+)</text>
        <dbReference type="Rhea" id="RHEA:67600"/>
        <dbReference type="ChEBI" id="CHEBI:15377"/>
        <dbReference type="ChEBI" id="CHEBI:15378"/>
        <dbReference type="ChEBI" id="CHEBI:33019"/>
        <dbReference type="ChEBI" id="CHEBI:169974"/>
        <dbReference type="ChEBI" id="CHEBI:169975"/>
    </reaction>
    <physiologicalReaction direction="left-to-right" evidence="19">
        <dbReference type="Rhea" id="RHEA:67601"/>
    </physiologicalReaction>
</comment>
<dbReference type="PANTHER" id="PTHR43758:SF2">
    <property type="entry name" value="OXIDIZED PURINE NUCLEOSIDE TRIPHOSPHATE HYDROLASE"/>
    <property type="match status" value="1"/>
</dbReference>
<evidence type="ECO:0000256" key="2">
    <source>
        <dbReference type="ARBA" id="ARBA00005582"/>
    </source>
</evidence>
<evidence type="ECO:0000256" key="10">
    <source>
        <dbReference type="ARBA" id="ARBA00024596"/>
    </source>
</evidence>
<comment type="caution">
    <text evidence="23">The sequence shown here is derived from an EMBL/GenBank/DDBJ whole genome shotgun (WGS) entry which is preliminary data.</text>
</comment>
<dbReference type="Proteomes" id="UP000444721">
    <property type="component" value="Unassembled WGS sequence"/>
</dbReference>
<comment type="catalytic activity">
    <reaction evidence="18">
        <text>N(6)-methyl-ATP + H2O = N(6)-methyl-AMP + diphosphate + H(+)</text>
        <dbReference type="Rhea" id="RHEA:67608"/>
        <dbReference type="ChEBI" id="CHEBI:15377"/>
        <dbReference type="ChEBI" id="CHEBI:15378"/>
        <dbReference type="ChEBI" id="CHEBI:33019"/>
        <dbReference type="ChEBI" id="CHEBI:144842"/>
        <dbReference type="ChEBI" id="CHEBI:172873"/>
    </reaction>
    <physiologicalReaction direction="left-to-right" evidence="18">
        <dbReference type="Rhea" id="RHEA:67609"/>
    </physiologicalReaction>
</comment>
<evidence type="ECO:0000313" key="24">
    <source>
        <dbReference type="Proteomes" id="UP000444721"/>
    </source>
</evidence>
<feature type="domain" description="Nudix hydrolase" evidence="22">
    <location>
        <begin position="78"/>
        <end position="213"/>
    </location>
</feature>
<comment type="catalytic activity">
    <reaction evidence="20">
        <text>N(6)-methyl-dATP + H2O = N(6)-methyl-dAMP + diphosphate + H(+)</text>
        <dbReference type="Rhea" id="RHEA:67604"/>
        <dbReference type="ChEBI" id="CHEBI:15377"/>
        <dbReference type="ChEBI" id="CHEBI:15378"/>
        <dbReference type="ChEBI" id="CHEBI:33019"/>
        <dbReference type="ChEBI" id="CHEBI:169976"/>
        <dbReference type="ChEBI" id="CHEBI:172872"/>
    </reaction>
    <physiologicalReaction direction="left-to-right" evidence="20">
        <dbReference type="Rhea" id="RHEA:67605"/>
    </physiologicalReaction>
</comment>
<evidence type="ECO:0000256" key="14">
    <source>
        <dbReference type="ARBA" id="ARBA00030634"/>
    </source>
</evidence>
<dbReference type="PROSITE" id="PS51462">
    <property type="entry name" value="NUDIX"/>
    <property type="match status" value="1"/>
</dbReference>
<accession>A0A6A5BY38</accession>
<dbReference type="InterPro" id="IPR015797">
    <property type="entry name" value="NUDIX_hydrolase-like_dom_sf"/>
</dbReference>
<keyword evidence="4" id="KW-0479">Metal-binding</keyword>
<evidence type="ECO:0000256" key="1">
    <source>
        <dbReference type="ARBA" id="ARBA00001946"/>
    </source>
</evidence>
<dbReference type="GO" id="GO:0042262">
    <property type="term" value="P:DNA protection"/>
    <property type="evidence" value="ECO:0007669"/>
    <property type="project" value="InterPro"/>
</dbReference>
<evidence type="ECO:0000259" key="22">
    <source>
        <dbReference type="PROSITE" id="PS51462"/>
    </source>
</evidence>
<comment type="function">
    <text evidence="21">Oxidized purine nucleoside triphosphate hydrolase which is a prominent sanitizer of the oxidized nucleotide pool. Catalyzes the hydrolysis of 2-oxo-dATP (2-hydroxy-dATP) into 2-oxo-dAMP. Also has a significant hydrolase activity toward 2-oxo-ATP, 8-oxo-dGTP and 8-oxo-dATP. Through the hydrolysis of oxidized purine nucleoside triphosphates, prevents their incorporation into DNA and the subsequent transversions A:T to C:G and G:C to T:A. Also catalyzes the hydrolysis of methylated purine nucleoside triphosphate preventing their integration into DNA. Through this antimutagenic activity protects cells from oxidative stress.</text>
</comment>
<evidence type="ECO:0000256" key="9">
    <source>
        <dbReference type="ARBA" id="ARBA00024486"/>
    </source>
</evidence>
<dbReference type="AlphaFoldDB" id="A0A6A5BY38"/>
<name>A0A6A5BY38_NAEFO</name>
<evidence type="ECO:0000256" key="18">
    <source>
        <dbReference type="ARBA" id="ARBA00048002"/>
    </source>
</evidence>
<evidence type="ECO:0000256" key="20">
    <source>
        <dbReference type="ARBA" id="ARBA00049032"/>
    </source>
</evidence>